<gene>
    <name evidence="1" type="ORF">B0J13DRAFT_28052</name>
</gene>
<keyword evidence="2" id="KW-1185">Reference proteome</keyword>
<dbReference type="PROSITE" id="PS51257">
    <property type="entry name" value="PROKAR_LIPOPROTEIN"/>
    <property type="match status" value="1"/>
</dbReference>
<name>A0A9P9FJZ7_9HYPO</name>
<sequence length="156" mass="17918">MGFSQARDVVLPSPSYLVSISCATNHPWMKPRLLHFCRLHVCRMHDSAPPREQGFRSRRRLCWKLLWHRRRGLGPESSYREVCRLGTLSSQKTLHSAIPDIAPAKPFRHCLVYRGGHTQVMRPTRGDVLTWFSRSVTLQSSAATFEGQISLTSDRF</sequence>
<comment type="caution">
    <text evidence="1">The sequence shown here is derived from an EMBL/GenBank/DDBJ whole genome shotgun (WGS) entry which is preliminary data.</text>
</comment>
<proteinExistence type="predicted"/>
<dbReference type="EMBL" id="JAGMUU010000001">
    <property type="protein sequence ID" value="KAH7163054.1"/>
    <property type="molecule type" value="Genomic_DNA"/>
</dbReference>
<reference evidence="1" key="1">
    <citation type="journal article" date="2021" name="Nat. Commun.">
        <title>Genetic determinants of endophytism in the Arabidopsis root mycobiome.</title>
        <authorList>
            <person name="Mesny F."/>
            <person name="Miyauchi S."/>
            <person name="Thiergart T."/>
            <person name="Pickel B."/>
            <person name="Atanasova L."/>
            <person name="Karlsson M."/>
            <person name="Huettel B."/>
            <person name="Barry K.W."/>
            <person name="Haridas S."/>
            <person name="Chen C."/>
            <person name="Bauer D."/>
            <person name="Andreopoulos W."/>
            <person name="Pangilinan J."/>
            <person name="LaButti K."/>
            <person name="Riley R."/>
            <person name="Lipzen A."/>
            <person name="Clum A."/>
            <person name="Drula E."/>
            <person name="Henrissat B."/>
            <person name="Kohler A."/>
            <person name="Grigoriev I.V."/>
            <person name="Martin F.M."/>
            <person name="Hacquard S."/>
        </authorList>
    </citation>
    <scope>NUCLEOTIDE SEQUENCE</scope>
    <source>
        <strain evidence="1">MPI-CAGE-AT-0021</strain>
    </source>
</reference>
<dbReference type="Proteomes" id="UP000717696">
    <property type="component" value="Unassembled WGS sequence"/>
</dbReference>
<evidence type="ECO:0000313" key="1">
    <source>
        <dbReference type="EMBL" id="KAH7163054.1"/>
    </source>
</evidence>
<dbReference type="AlphaFoldDB" id="A0A9P9FJZ7"/>
<protein>
    <submittedName>
        <fullName evidence="1">Uncharacterized protein</fullName>
    </submittedName>
</protein>
<evidence type="ECO:0000313" key="2">
    <source>
        <dbReference type="Proteomes" id="UP000717696"/>
    </source>
</evidence>
<organism evidence="1 2">
    <name type="scientific">Dactylonectria estremocensis</name>
    <dbReference type="NCBI Taxonomy" id="1079267"/>
    <lineage>
        <taxon>Eukaryota</taxon>
        <taxon>Fungi</taxon>
        <taxon>Dikarya</taxon>
        <taxon>Ascomycota</taxon>
        <taxon>Pezizomycotina</taxon>
        <taxon>Sordariomycetes</taxon>
        <taxon>Hypocreomycetidae</taxon>
        <taxon>Hypocreales</taxon>
        <taxon>Nectriaceae</taxon>
        <taxon>Dactylonectria</taxon>
    </lineage>
</organism>
<accession>A0A9P9FJZ7</accession>